<dbReference type="EMBL" id="PEZP01000013">
    <property type="protein sequence ID" value="PIT98348.1"/>
    <property type="molecule type" value="Genomic_DNA"/>
</dbReference>
<reference evidence="3" key="1">
    <citation type="submission" date="2017-09" db="EMBL/GenBank/DDBJ databases">
        <title>Depth-based differentiation of microbial function through sediment-hosted aquifers and enrichment of novel symbionts in the deep terrestrial subsurface.</title>
        <authorList>
            <person name="Probst A.J."/>
            <person name="Ladd B."/>
            <person name="Jarett J.K."/>
            <person name="Geller-Mcgrath D.E."/>
            <person name="Sieber C.M.K."/>
            <person name="Emerson J.B."/>
            <person name="Anantharaman K."/>
            <person name="Thomas B.C."/>
            <person name="Malmstrom R."/>
            <person name="Stieglmeier M."/>
            <person name="Klingl A."/>
            <person name="Woyke T."/>
            <person name="Ryan C.M."/>
            <person name="Banfield J.F."/>
        </authorList>
    </citation>
    <scope>NUCLEOTIDE SEQUENCE [LARGE SCALE GENOMIC DNA]</scope>
</reference>
<evidence type="ECO:0000313" key="3">
    <source>
        <dbReference type="Proteomes" id="UP000230731"/>
    </source>
</evidence>
<name>A0A2M6X007_9BACT</name>
<evidence type="ECO:0000256" key="1">
    <source>
        <dbReference type="SAM" id="MobiDB-lite"/>
    </source>
</evidence>
<accession>A0A2M6X007</accession>
<comment type="caution">
    <text evidence="2">The sequence shown here is derived from an EMBL/GenBank/DDBJ whole genome shotgun (WGS) entry which is preliminary data.</text>
</comment>
<dbReference type="Proteomes" id="UP000230731">
    <property type="component" value="Unassembled WGS sequence"/>
</dbReference>
<gene>
    <name evidence="2" type="ORF">COT71_01205</name>
</gene>
<protein>
    <submittedName>
        <fullName evidence="2">Uncharacterized protein</fullName>
    </submittedName>
</protein>
<organism evidence="2 3">
    <name type="scientific">Candidatus Andersenbacteria bacterium CG10_big_fil_rev_8_21_14_0_10_54_11</name>
    <dbReference type="NCBI Taxonomy" id="1974485"/>
    <lineage>
        <taxon>Bacteria</taxon>
        <taxon>Candidatus Anderseniibacteriota</taxon>
    </lineage>
</organism>
<dbReference type="AlphaFoldDB" id="A0A2M6X007"/>
<evidence type="ECO:0000313" key="2">
    <source>
        <dbReference type="EMBL" id="PIT98348.1"/>
    </source>
</evidence>
<sequence>MRMFEFPGRKKPAAGDKPSGKDFMAETKKAHETLFARFVERVEAGQFEDFGSFYGALQEASWQLLEERCKKSFRNGKLYAGSSR</sequence>
<feature type="region of interest" description="Disordered" evidence="1">
    <location>
        <begin position="1"/>
        <end position="22"/>
    </location>
</feature>
<proteinExistence type="predicted"/>